<keyword evidence="13" id="KW-1185">Reference proteome</keyword>
<keyword evidence="8 10" id="KW-0472">Membrane</keyword>
<gene>
    <name evidence="10" type="primary">lpxH</name>
    <name evidence="12" type="ORF">BTN49_2168</name>
</gene>
<organism evidence="12 13">
    <name type="scientific">Candidatus Enterovibrio escicola</name>
    <dbReference type="NCBI Taxonomy" id="1927127"/>
    <lineage>
        <taxon>Bacteria</taxon>
        <taxon>Pseudomonadati</taxon>
        <taxon>Pseudomonadota</taxon>
        <taxon>Gammaproteobacteria</taxon>
        <taxon>Vibrionales</taxon>
        <taxon>Vibrionaceae</taxon>
        <taxon>Enterovibrio</taxon>
    </lineage>
</organism>
<feature type="binding site" evidence="10">
    <location>
        <position position="41"/>
    </location>
    <ligand>
        <name>Mn(2+)</name>
        <dbReference type="ChEBI" id="CHEBI:29035"/>
        <label>1</label>
    </ligand>
</feature>
<keyword evidence="4 10" id="KW-0441">Lipid A biosynthesis</keyword>
<feature type="domain" description="Calcineurin-like phosphoesterase" evidence="11">
    <location>
        <begin position="1"/>
        <end position="199"/>
    </location>
</feature>
<protein>
    <recommendedName>
        <fullName evidence="10">UDP-2,3-diacylglucosamine hydrolase</fullName>
        <ecNumber evidence="10">3.6.1.54</ecNumber>
    </recommendedName>
    <alternativeName>
        <fullName evidence="10">UDP-2,3-diacylglucosamine diphosphatase</fullName>
    </alternativeName>
</protein>
<dbReference type="PANTHER" id="PTHR34990">
    <property type="entry name" value="UDP-2,3-DIACYLGLUCOSAMINE HYDROLASE-RELATED"/>
    <property type="match status" value="1"/>
</dbReference>
<comment type="catalytic activity">
    <reaction evidence="10">
        <text>UDP-2-N,3-O-bis[(3R)-3-hydroxytetradecanoyl]-alpha-D-glucosamine + H2O = 2-N,3-O-bis[(3R)-3-hydroxytetradecanoyl]-alpha-D-glucosaminyl 1-phosphate + UMP + 2 H(+)</text>
        <dbReference type="Rhea" id="RHEA:25213"/>
        <dbReference type="ChEBI" id="CHEBI:15377"/>
        <dbReference type="ChEBI" id="CHEBI:15378"/>
        <dbReference type="ChEBI" id="CHEBI:57865"/>
        <dbReference type="ChEBI" id="CHEBI:57957"/>
        <dbReference type="ChEBI" id="CHEBI:78847"/>
        <dbReference type="EC" id="3.6.1.54"/>
    </reaction>
</comment>
<proteinExistence type="inferred from homology"/>
<dbReference type="Proteomes" id="UP000219020">
    <property type="component" value="Unassembled WGS sequence"/>
</dbReference>
<feature type="binding site" evidence="10">
    <location>
        <position position="79"/>
    </location>
    <ligand>
        <name>Mn(2+)</name>
        <dbReference type="ChEBI" id="CHEBI:29035"/>
        <label>2</label>
    </ligand>
</feature>
<dbReference type="SUPFAM" id="SSF56300">
    <property type="entry name" value="Metallo-dependent phosphatases"/>
    <property type="match status" value="1"/>
</dbReference>
<dbReference type="UniPathway" id="UPA00359">
    <property type="reaction ID" value="UER00480"/>
</dbReference>
<evidence type="ECO:0000259" key="11">
    <source>
        <dbReference type="Pfam" id="PF00149"/>
    </source>
</evidence>
<feature type="binding site" evidence="10">
    <location>
        <begin position="79"/>
        <end position="80"/>
    </location>
    <ligand>
        <name>substrate</name>
    </ligand>
</feature>
<evidence type="ECO:0000256" key="10">
    <source>
        <dbReference type="HAMAP-Rule" id="MF_00575"/>
    </source>
</evidence>
<dbReference type="NCBIfam" id="TIGR01854">
    <property type="entry name" value="lipid_A_lpxH"/>
    <property type="match status" value="1"/>
</dbReference>
<feature type="binding site" evidence="10">
    <location>
        <position position="122"/>
    </location>
    <ligand>
        <name>substrate</name>
    </ligand>
</feature>
<evidence type="ECO:0000256" key="7">
    <source>
        <dbReference type="ARBA" id="ARBA00023098"/>
    </source>
</evidence>
<keyword evidence="3 10" id="KW-0997">Cell inner membrane</keyword>
<comment type="cofactor">
    <cofactor evidence="10">
        <name>Mn(2+)</name>
        <dbReference type="ChEBI" id="CHEBI:29035"/>
    </cofactor>
    <text evidence="10">Binds 2 Mn(2+) ions per subunit in a binuclear metal center.</text>
</comment>
<dbReference type="InterPro" id="IPR029052">
    <property type="entry name" value="Metallo-depent_PP-like"/>
</dbReference>
<feature type="binding site" evidence="10">
    <location>
        <position position="114"/>
    </location>
    <ligand>
        <name>Mn(2+)</name>
        <dbReference type="ChEBI" id="CHEBI:29035"/>
        <label>2</label>
    </ligand>
</feature>
<dbReference type="HAMAP" id="MF_00575">
    <property type="entry name" value="LpxH"/>
    <property type="match status" value="1"/>
</dbReference>
<comment type="caution">
    <text evidence="12">The sequence shown here is derived from an EMBL/GenBank/DDBJ whole genome shotgun (WGS) entry which is preliminary data.</text>
</comment>
<comment type="function">
    <text evidence="10">Hydrolyzes the pyrophosphate bond of UDP-2,3-diacylglucosamine to yield 2,3-diacylglucosamine 1-phosphate (lipid X) and UMP by catalyzing the attack of water at the alpha-P atom. Involved in the biosynthesis of lipid A, a phosphorylated glycolipid that anchors the lipopolysaccharide to the outer membrane of the cell.</text>
</comment>
<evidence type="ECO:0000256" key="2">
    <source>
        <dbReference type="ARBA" id="ARBA00022516"/>
    </source>
</evidence>
<keyword evidence="1 10" id="KW-1003">Cell membrane</keyword>
<dbReference type="Gene3D" id="3.60.21.10">
    <property type="match status" value="1"/>
</dbReference>
<dbReference type="InterPro" id="IPR010138">
    <property type="entry name" value="UDP-diacylglucosamine_Hdrlase"/>
</dbReference>
<dbReference type="CDD" id="cd07398">
    <property type="entry name" value="MPP_YbbF-LpxH"/>
    <property type="match status" value="1"/>
</dbReference>
<evidence type="ECO:0000256" key="8">
    <source>
        <dbReference type="ARBA" id="ARBA00023136"/>
    </source>
</evidence>
<keyword evidence="7 10" id="KW-0443">Lipid metabolism</keyword>
<sequence length="249" mass="28497">MTVLFISDLHLRPNHPEITACFYHFLRKEATKSTALYVLGDLFEVWIGDDDDEPLHNEVAAAFNTLKDEGVPVYFIHGNRDLMLGKRFAKASGMTLLPEVKIIDLFGQPTLIMHGDTLCVQDVGYQRYRKKVHNRFLQYIFLSLPLFLRKKIGRKIRRESMQVNTHKSGNIMDVDLKEVVRMMKANKVTQLIHGHTHRPNIHTFTVGTKVAQRIVLGDWYTQGSILSCTKDGCSLEVRTFSPTQSLQSP</sequence>
<dbReference type="GO" id="GO:0019897">
    <property type="term" value="C:extrinsic component of plasma membrane"/>
    <property type="evidence" value="ECO:0007669"/>
    <property type="project" value="UniProtKB-UniRule"/>
</dbReference>
<dbReference type="AlphaFoldDB" id="A0A2A5T241"/>
<dbReference type="EMBL" id="NBYY01000024">
    <property type="protein sequence ID" value="PCS22214.1"/>
    <property type="molecule type" value="Genomic_DNA"/>
</dbReference>
<evidence type="ECO:0000256" key="6">
    <source>
        <dbReference type="ARBA" id="ARBA00022801"/>
    </source>
</evidence>
<dbReference type="Pfam" id="PF00149">
    <property type="entry name" value="Metallophos"/>
    <property type="match status" value="1"/>
</dbReference>
<dbReference type="InterPro" id="IPR043461">
    <property type="entry name" value="LpxH-like"/>
</dbReference>
<evidence type="ECO:0000256" key="4">
    <source>
        <dbReference type="ARBA" id="ARBA00022556"/>
    </source>
</evidence>
<evidence type="ECO:0000256" key="5">
    <source>
        <dbReference type="ARBA" id="ARBA00022723"/>
    </source>
</evidence>
<dbReference type="RefSeq" id="WP_097356794.1">
    <property type="nucleotide sequence ID" value="NZ_CAWNJE010000039.1"/>
</dbReference>
<keyword evidence="6 10" id="KW-0378">Hydrolase</keyword>
<dbReference type="GO" id="GO:0030145">
    <property type="term" value="F:manganese ion binding"/>
    <property type="evidence" value="ECO:0007669"/>
    <property type="project" value="UniProtKB-UniRule"/>
</dbReference>
<comment type="similarity">
    <text evidence="10">Belongs to the LpxH family.</text>
</comment>
<feature type="binding site" evidence="10">
    <location>
        <position position="10"/>
    </location>
    <ligand>
        <name>Mn(2+)</name>
        <dbReference type="ChEBI" id="CHEBI:29035"/>
        <label>1</label>
    </ligand>
</feature>
<keyword evidence="2 10" id="KW-0444">Lipid biosynthesis</keyword>
<feature type="binding site" evidence="10">
    <location>
        <position position="167"/>
    </location>
    <ligand>
        <name>substrate</name>
    </ligand>
</feature>
<accession>A0A2A5T241</accession>
<comment type="pathway">
    <text evidence="10">Glycolipid biosynthesis; lipid IV(A) biosynthesis; lipid IV(A) from (3R)-3-hydroxytetradecanoyl-[acyl-carrier-protein] and UDP-N-acetyl-alpha-D-glucosamine: step 4/6.</text>
</comment>
<keyword evidence="5 10" id="KW-0479">Metal-binding</keyword>
<dbReference type="GeneID" id="66952035"/>
<evidence type="ECO:0000313" key="13">
    <source>
        <dbReference type="Proteomes" id="UP000219020"/>
    </source>
</evidence>
<feature type="binding site" evidence="10">
    <location>
        <position position="160"/>
    </location>
    <ligand>
        <name>substrate</name>
    </ligand>
</feature>
<evidence type="ECO:0000313" key="12">
    <source>
        <dbReference type="EMBL" id="PCS22214.1"/>
    </source>
</evidence>
<feature type="binding site" evidence="10">
    <location>
        <position position="195"/>
    </location>
    <ligand>
        <name>Mn(2+)</name>
        <dbReference type="ChEBI" id="CHEBI:29035"/>
        <label>2</label>
    </ligand>
</feature>
<feature type="binding site" evidence="10">
    <location>
        <position position="8"/>
    </location>
    <ligand>
        <name>Mn(2+)</name>
        <dbReference type="ChEBI" id="CHEBI:29035"/>
        <label>1</label>
    </ligand>
</feature>
<feature type="binding site" evidence="10">
    <location>
        <position position="164"/>
    </location>
    <ligand>
        <name>substrate</name>
    </ligand>
</feature>
<feature type="binding site" evidence="10">
    <location>
        <position position="41"/>
    </location>
    <ligand>
        <name>Mn(2+)</name>
        <dbReference type="ChEBI" id="CHEBI:29035"/>
        <label>2</label>
    </ligand>
</feature>
<evidence type="ECO:0000256" key="1">
    <source>
        <dbReference type="ARBA" id="ARBA00022475"/>
    </source>
</evidence>
<dbReference type="PANTHER" id="PTHR34990:SF1">
    <property type="entry name" value="UDP-2,3-DIACYLGLUCOSAMINE HYDROLASE"/>
    <property type="match status" value="1"/>
</dbReference>
<dbReference type="GO" id="GO:0009245">
    <property type="term" value="P:lipid A biosynthetic process"/>
    <property type="evidence" value="ECO:0007669"/>
    <property type="project" value="UniProtKB-UniRule"/>
</dbReference>
<name>A0A2A5T241_9GAMM</name>
<feature type="binding site" evidence="10">
    <location>
        <position position="197"/>
    </location>
    <ligand>
        <name>Mn(2+)</name>
        <dbReference type="ChEBI" id="CHEBI:29035"/>
        <label>1</label>
    </ligand>
</feature>
<evidence type="ECO:0000256" key="9">
    <source>
        <dbReference type="ARBA" id="ARBA00023211"/>
    </source>
</evidence>
<dbReference type="EC" id="3.6.1.54" evidence="10"/>
<dbReference type="NCBIfam" id="NF003743">
    <property type="entry name" value="PRK05340.1"/>
    <property type="match status" value="1"/>
</dbReference>
<feature type="binding site" evidence="10">
    <location>
        <position position="195"/>
    </location>
    <ligand>
        <name>substrate</name>
    </ligand>
</feature>
<dbReference type="GO" id="GO:0005737">
    <property type="term" value="C:cytoplasm"/>
    <property type="evidence" value="ECO:0007669"/>
    <property type="project" value="InterPro"/>
</dbReference>
<comment type="subcellular location">
    <subcellularLocation>
        <location evidence="10">Cell inner membrane</location>
        <topology evidence="10">Peripheral membrane protein</topology>
        <orientation evidence="10">Cytoplasmic side</orientation>
    </subcellularLocation>
</comment>
<keyword evidence="9 10" id="KW-0464">Manganese</keyword>
<reference evidence="13" key="1">
    <citation type="submission" date="2017-04" db="EMBL/GenBank/DDBJ databases">
        <title>Genome evolution of the luminous symbionts of deep sea anglerfish.</title>
        <authorList>
            <person name="Hendry T.A."/>
        </authorList>
    </citation>
    <scope>NUCLEOTIDE SEQUENCE [LARGE SCALE GENOMIC DNA]</scope>
</reference>
<dbReference type="GO" id="GO:0008758">
    <property type="term" value="F:UDP-2,3-diacylglucosamine hydrolase activity"/>
    <property type="evidence" value="ECO:0007669"/>
    <property type="project" value="UniProtKB-UniRule"/>
</dbReference>
<dbReference type="InterPro" id="IPR004843">
    <property type="entry name" value="Calcineurin-like_PHP"/>
</dbReference>
<evidence type="ECO:0000256" key="3">
    <source>
        <dbReference type="ARBA" id="ARBA00022519"/>
    </source>
</evidence>